<protein>
    <recommendedName>
        <fullName evidence="4">F-box domain-containing protein</fullName>
    </recommendedName>
</protein>
<evidence type="ECO:0000313" key="2">
    <source>
        <dbReference type="EMBL" id="KXH68977.1"/>
    </source>
</evidence>
<gene>
    <name evidence="2" type="ORF">CSAL01_10498</name>
</gene>
<evidence type="ECO:0000256" key="1">
    <source>
        <dbReference type="SAM" id="MobiDB-lite"/>
    </source>
</evidence>
<dbReference type="OrthoDB" id="4833886at2759"/>
<organism evidence="2 3">
    <name type="scientific">Colletotrichum salicis</name>
    <dbReference type="NCBI Taxonomy" id="1209931"/>
    <lineage>
        <taxon>Eukaryota</taxon>
        <taxon>Fungi</taxon>
        <taxon>Dikarya</taxon>
        <taxon>Ascomycota</taxon>
        <taxon>Pezizomycotina</taxon>
        <taxon>Sordariomycetes</taxon>
        <taxon>Hypocreomycetidae</taxon>
        <taxon>Glomerellales</taxon>
        <taxon>Glomerellaceae</taxon>
        <taxon>Colletotrichum</taxon>
        <taxon>Colletotrichum acutatum species complex</taxon>
    </lineage>
</organism>
<reference evidence="2 3" key="1">
    <citation type="submission" date="2014-02" db="EMBL/GenBank/DDBJ databases">
        <title>The genome sequence of Colletotrichum salicis CBS 607.94.</title>
        <authorList>
            <person name="Baroncelli R."/>
            <person name="Thon M.R."/>
        </authorList>
    </citation>
    <scope>NUCLEOTIDE SEQUENCE [LARGE SCALE GENOMIC DNA]</scope>
    <source>
        <strain evidence="2 3">CBS 607.94</strain>
    </source>
</reference>
<dbReference type="AlphaFoldDB" id="A0A135V910"/>
<keyword evidence="3" id="KW-1185">Reference proteome</keyword>
<dbReference type="Proteomes" id="UP000070121">
    <property type="component" value="Unassembled WGS sequence"/>
</dbReference>
<comment type="caution">
    <text evidence="2">The sequence shown here is derived from an EMBL/GenBank/DDBJ whole genome shotgun (WGS) entry which is preliminary data.</text>
</comment>
<proteinExistence type="predicted"/>
<feature type="region of interest" description="Disordered" evidence="1">
    <location>
        <begin position="64"/>
        <end position="93"/>
    </location>
</feature>
<evidence type="ECO:0000313" key="3">
    <source>
        <dbReference type="Proteomes" id="UP000070121"/>
    </source>
</evidence>
<evidence type="ECO:0008006" key="4">
    <source>
        <dbReference type="Google" id="ProtNLM"/>
    </source>
</evidence>
<name>A0A135V910_9PEZI</name>
<accession>A0A135V910</accession>
<dbReference type="EMBL" id="JFFI01000193">
    <property type="protein sequence ID" value="KXH68977.1"/>
    <property type="molecule type" value="Genomic_DNA"/>
</dbReference>
<sequence>MQHLKWNLDTLPRELLVNICEILYYDDHAASLASLSAANKTCRDAAVGVLVRTIKFTISKHSCTDNEDNWSESEGSCSDREDNRSDMNTGSQDSLHLDALSCERMLRRNGVLSQVRRIDIKGIEPTLKRTLRRTLD</sequence>